<dbReference type="Pfam" id="PF00226">
    <property type="entry name" value="DnaJ"/>
    <property type="match status" value="1"/>
</dbReference>
<evidence type="ECO:0000256" key="1">
    <source>
        <dbReference type="SAM" id="MobiDB-lite"/>
    </source>
</evidence>
<name>A0AAJ0M3R7_9PEZI</name>
<comment type="caution">
    <text evidence="4">The sequence shown here is derived from an EMBL/GenBank/DDBJ whole genome shotgun (WGS) entry which is preliminary data.</text>
</comment>
<dbReference type="PROSITE" id="PS50076">
    <property type="entry name" value="DNAJ_2"/>
    <property type="match status" value="1"/>
</dbReference>
<dbReference type="InterPro" id="IPR001623">
    <property type="entry name" value="DnaJ_domain"/>
</dbReference>
<proteinExistence type="predicted"/>
<accession>A0AAJ0M3R7</accession>
<keyword evidence="5" id="KW-1185">Reference proteome</keyword>
<feature type="region of interest" description="Disordered" evidence="1">
    <location>
        <begin position="299"/>
        <end position="324"/>
    </location>
</feature>
<reference evidence="4" key="2">
    <citation type="submission" date="2023-06" db="EMBL/GenBank/DDBJ databases">
        <authorList>
            <consortium name="Lawrence Berkeley National Laboratory"/>
            <person name="Mondo S.J."/>
            <person name="Hensen N."/>
            <person name="Bonometti L."/>
            <person name="Westerberg I."/>
            <person name="Brannstrom I.O."/>
            <person name="Guillou S."/>
            <person name="Cros-Aarteil S."/>
            <person name="Calhoun S."/>
            <person name="Haridas S."/>
            <person name="Kuo A."/>
            <person name="Pangilinan J."/>
            <person name="Riley R."/>
            <person name="Labutti K."/>
            <person name="Andreopoulos B."/>
            <person name="Lipzen A."/>
            <person name="Chen C."/>
            <person name="Yanf M."/>
            <person name="Daum C."/>
            <person name="Ng V."/>
            <person name="Clum A."/>
            <person name="Steindorff A."/>
            <person name="Ohm R."/>
            <person name="Martin F."/>
            <person name="Silar P."/>
            <person name="Natvig D."/>
            <person name="Lalanne C."/>
            <person name="Gautier V."/>
            <person name="Ament-Velasquez S.L."/>
            <person name="Kruys A."/>
            <person name="Hutchinson M.I."/>
            <person name="Powell A.J."/>
            <person name="Barry K."/>
            <person name="Miller A.N."/>
            <person name="Grigoriev I.V."/>
            <person name="Debuchy R."/>
            <person name="Gladieux P."/>
            <person name="Thoren M.H."/>
            <person name="Johannesson H."/>
        </authorList>
    </citation>
    <scope>NUCLEOTIDE SEQUENCE</scope>
    <source>
        <strain evidence="4">CBS 333.67</strain>
    </source>
</reference>
<dbReference type="PRINTS" id="PR00625">
    <property type="entry name" value="JDOMAIN"/>
</dbReference>
<evidence type="ECO:0000256" key="2">
    <source>
        <dbReference type="SAM" id="Phobius"/>
    </source>
</evidence>
<feature type="region of interest" description="Disordered" evidence="1">
    <location>
        <begin position="117"/>
        <end position="276"/>
    </location>
</feature>
<dbReference type="PANTHER" id="PTHR44873:SF1">
    <property type="entry name" value="DNAJ HOMOLOG SUBFAMILY C MEMBER 30, MITOCHONDRIAL"/>
    <property type="match status" value="1"/>
</dbReference>
<dbReference type="PANTHER" id="PTHR44873">
    <property type="entry name" value="DNAJ HOMOLOG SUBFAMILY C MEMBER 30, MITOCHONDRIAL"/>
    <property type="match status" value="1"/>
</dbReference>
<dbReference type="SMART" id="SM00271">
    <property type="entry name" value="DnaJ"/>
    <property type="match status" value="1"/>
</dbReference>
<keyword evidence="2" id="KW-1133">Transmembrane helix</keyword>
<evidence type="ECO:0000313" key="4">
    <source>
        <dbReference type="EMBL" id="KAK3307955.1"/>
    </source>
</evidence>
<protein>
    <recommendedName>
        <fullName evidence="3">J domain-containing protein</fullName>
    </recommendedName>
</protein>
<dbReference type="GeneID" id="87887498"/>
<feature type="compositionally biased region" description="Basic and acidic residues" evidence="1">
    <location>
        <begin position="234"/>
        <end position="259"/>
    </location>
</feature>
<evidence type="ECO:0000313" key="5">
    <source>
        <dbReference type="Proteomes" id="UP001273166"/>
    </source>
</evidence>
<dbReference type="Proteomes" id="UP001273166">
    <property type="component" value="Unassembled WGS sequence"/>
</dbReference>
<organism evidence="4 5">
    <name type="scientific">Chaetomium strumarium</name>
    <dbReference type="NCBI Taxonomy" id="1170767"/>
    <lineage>
        <taxon>Eukaryota</taxon>
        <taxon>Fungi</taxon>
        <taxon>Dikarya</taxon>
        <taxon>Ascomycota</taxon>
        <taxon>Pezizomycotina</taxon>
        <taxon>Sordariomycetes</taxon>
        <taxon>Sordariomycetidae</taxon>
        <taxon>Sordariales</taxon>
        <taxon>Chaetomiaceae</taxon>
        <taxon>Chaetomium</taxon>
    </lineage>
</organism>
<feature type="compositionally biased region" description="Gly residues" evidence="1">
    <location>
        <begin position="214"/>
        <end position="228"/>
    </location>
</feature>
<dbReference type="InterPro" id="IPR036869">
    <property type="entry name" value="J_dom_sf"/>
</dbReference>
<reference evidence="4" key="1">
    <citation type="journal article" date="2023" name="Mol. Phylogenet. Evol.">
        <title>Genome-scale phylogeny and comparative genomics of the fungal order Sordariales.</title>
        <authorList>
            <person name="Hensen N."/>
            <person name="Bonometti L."/>
            <person name="Westerberg I."/>
            <person name="Brannstrom I.O."/>
            <person name="Guillou S."/>
            <person name="Cros-Aarteil S."/>
            <person name="Calhoun S."/>
            <person name="Haridas S."/>
            <person name="Kuo A."/>
            <person name="Mondo S."/>
            <person name="Pangilinan J."/>
            <person name="Riley R."/>
            <person name="LaButti K."/>
            <person name="Andreopoulos B."/>
            <person name="Lipzen A."/>
            <person name="Chen C."/>
            <person name="Yan M."/>
            <person name="Daum C."/>
            <person name="Ng V."/>
            <person name="Clum A."/>
            <person name="Steindorff A."/>
            <person name="Ohm R.A."/>
            <person name="Martin F."/>
            <person name="Silar P."/>
            <person name="Natvig D.O."/>
            <person name="Lalanne C."/>
            <person name="Gautier V."/>
            <person name="Ament-Velasquez S.L."/>
            <person name="Kruys A."/>
            <person name="Hutchinson M.I."/>
            <person name="Powell A.J."/>
            <person name="Barry K."/>
            <person name="Miller A.N."/>
            <person name="Grigoriev I.V."/>
            <person name="Debuchy R."/>
            <person name="Gladieux P."/>
            <person name="Hiltunen Thoren M."/>
            <person name="Johannesson H."/>
        </authorList>
    </citation>
    <scope>NUCLEOTIDE SEQUENCE</scope>
    <source>
        <strain evidence="4">CBS 333.67</strain>
    </source>
</reference>
<dbReference type="Gene3D" id="1.10.287.110">
    <property type="entry name" value="DnaJ domain"/>
    <property type="match status" value="1"/>
</dbReference>
<gene>
    <name evidence="4" type="ORF">B0T15DRAFT_523112</name>
</gene>
<feature type="transmembrane region" description="Helical" evidence="2">
    <location>
        <begin position="279"/>
        <end position="298"/>
    </location>
</feature>
<dbReference type="CDD" id="cd06257">
    <property type="entry name" value="DnaJ"/>
    <property type="match status" value="1"/>
</dbReference>
<evidence type="ECO:0000259" key="3">
    <source>
        <dbReference type="PROSITE" id="PS50076"/>
    </source>
</evidence>
<keyword evidence="2" id="KW-0472">Membrane</keyword>
<sequence length="324" mass="34785">MPLRYAPTGTAITAQLATQTAAWSGRRFFHTSPRLLHLDSNTSDASNHYETLNVRPDASPAEIKRSFYLLSKRHHPDHNPSDPHAPSRFMRISEAYATLSHADKRALYDRDVMRTTRNNPHYHHAPKGSYHSTGPAGGRPASGLSSRRRGTYQGPPPSFFRSGGWGAHTAKRRAAHEESTGFGAGYGTDSSRGGSGAAGAAHQQPPPPPPPPHGSGGGGGGGVGGMGPGQNPFGHRDDVPHFDRDAHERAQRRGEELRARRAARRAGLNPDEPDSPTNMSFFAAAAILAVVVMAPLMLTGNRNTKNDKAAQAAARESKRENKAK</sequence>
<feature type="compositionally biased region" description="Pro residues" evidence="1">
    <location>
        <begin position="204"/>
        <end position="213"/>
    </location>
</feature>
<feature type="domain" description="J" evidence="3">
    <location>
        <begin position="47"/>
        <end position="112"/>
    </location>
</feature>
<keyword evidence="2" id="KW-0812">Transmembrane</keyword>
<dbReference type="RefSeq" id="XP_062723735.1">
    <property type="nucleotide sequence ID" value="XM_062868669.1"/>
</dbReference>
<dbReference type="InterPro" id="IPR053025">
    <property type="entry name" value="Mito_ATP_Synthase-Asso"/>
</dbReference>
<feature type="compositionally biased region" description="Basic and acidic residues" evidence="1">
    <location>
        <begin position="315"/>
        <end position="324"/>
    </location>
</feature>
<dbReference type="EMBL" id="JAUDZG010000002">
    <property type="protein sequence ID" value="KAK3307955.1"/>
    <property type="molecule type" value="Genomic_DNA"/>
</dbReference>
<dbReference type="SUPFAM" id="SSF46565">
    <property type="entry name" value="Chaperone J-domain"/>
    <property type="match status" value="1"/>
</dbReference>
<dbReference type="AlphaFoldDB" id="A0AAJ0M3R7"/>